<sequence length="891" mass="98469">MSEAARRLYDELRALERRARAARRAAGAVSSRREAAKALARAPYMVTVHAQRFSDWLPDDPARAHVPMAADSDKVLAIVRLWSVWAGEPPPDRRYWNNLIDAAQPARLPGETTGKGPARGRPISRWDPFDLGVHRAIEHGENPQPPPLAALPRYVRRGHDAELRDLLDPCRGSVMAVLVGGSSTGKTRACYEAVKNIRYLSGWQIVHPADGGELDELLAGNVASRSLLWLNETRLYLEGEHGPSIASRLRRLLTDDRRLVVVLGSMWPKYWQTFTAQPEEGAPDRHAQIRELLKISRVHKVDVPDDFSLATDAERAELDSLSVVDPRLATALRTAGPSMRIIQVLAGGEMLVDRYEHIFGPHGRALITAAMDARRLGHREPLPATLLEQAVSGYLTPAQRAVGGGWFASALADATETVRGIHALEPNRIAPGMGPPDSYGLHDYLDQYARGARGNARLPTEAWDALADHAVGADDRDLLAAAAELRYLFQYAVRLAQPAAEAGNISAMCRLGALLYEAGHREAGERRLRQAVEAGNGWAVGRLVTWLKQAGREDEMEPVVRGAAERGHAQSIAALASRLRDTGRSHEADDWLKRLRQAAEAGDREAMLWWTATLRWSDHPEYENWLLRGAEAGIREAIVSMSDRKMWTRDDPAVESVLRQAADRGDGTALRMLHRLLVGKGREPEVNQMWTGAARGGSAYAMRVLGARLLHAGENDGAERWLCRAARAGDGDAMCVWAGLLARAGDDENVEHWLRRAAEADNDTAVTLGPMWIAGGEHRQDAREALRTVVETGDSRISLLSRVAFGPVTERWLREVAEAGGTSAMKDLTLQLERAGRHTESERWLRHSIEAGVPKSDRRLWFLLQHLGRAQEAQRLQRFGIEVGGRTSDPW</sequence>
<dbReference type="Gene3D" id="1.25.40.10">
    <property type="entry name" value="Tetratricopeptide repeat domain"/>
    <property type="match status" value="2"/>
</dbReference>
<gene>
    <name evidence="1" type="ORF">ACFQVD_36795</name>
</gene>
<evidence type="ECO:0000313" key="1">
    <source>
        <dbReference type="EMBL" id="MFC7605675.1"/>
    </source>
</evidence>
<keyword evidence="2" id="KW-1185">Reference proteome</keyword>
<dbReference type="Proteomes" id="UP001596514">
    <property type="component" value="Unassembled WGS sequence"/>
</dbReference>
<dbReference type="RefSeq" id="WP_343965813.1">
    <property type="nucleotide sequence ID" value="NZ_BAAAGK010000034.1"/>
</dbReference>
<evidence type="ECO:0008006" key="3">
    <source>
        <dbReference type="Google" id="ProtNLM"/>
    </source>
</evidence>
<evidence type="ECO:0000313" key="2">
    <source>
        <dbReference type="Proteomes" id="UP001596514"/>
    </source>
</evidence>
<reference evidence="2" key="1">
    <citation type="journal article" date="2019" name="Int. J. Syst. Evol. Microbiol.">
        <title>The Global Catalogue of Microorganisms (GCM) 10K type strain sequencing project: providing services to taxonomists for standard genome sequencing and annotation.</title>
        <authorList>
            <consortium name="The Broad Institute Genomics Platform"/>
            <consortium name="The Broad Institute Genome Sequencing Center for Infectious Disease"/>
            <person name="Wu L."/>
            <person name="Ma J."/>
        </authorList>
    </citation>
    <scope>NUCLEOTIDE SEQUENCE [LARGE SCALE GENOMIC DNA]</scope>
    <source>
        <strain evidence="2">JCM 10083</strain>
    </source>
</reference>
<dbReference type="InterPro" id="IPR011990">
    <property type="entry name" value="TPR-like_helical_dom_sf"/>
</dbReference>
<protein>
    <recommendedName>
        <fullName evidence="3">Sel1 repeat family protein</fullName>
    </recommendedName>
</protein>
<name>A0ABW2TC96_9ACTN</name>
<dbReference type="EMBL" id="JBHTEE010000001">
    <property type="protein sequence ID" value="MFC7605675.1"/>
    <property type="molecule type" value="Genomic_DNA"/>
</dbReference>
<accession>A0ABW2TC96</accession>
<comment type="caution">
    <text evidence="1">The sequence shown here is derived from an EMBL/GenBank/DDBJ whole genome shotgun (WGS) entry which is preliminary data.</text>
</comment>
<proteinExistence type="predicted"/>
<dbReference type="SUPFAM" id="SSF81901">
    <property type="entry name" value="HCP-like"/>
    <property type="match status" value="2"/>
</dbReference>
<organism evidence="1 2">
    <name type="scientific">Streptosporangium amethystogenes subsp. fukuiense</name>
    <dbReference type="NCBI Taxonomy" id="698418"/>
    <lineage>
        <taxon>Bacteria</taxon>
        <taxon>Bacillati</taxon>
        <taxon>Actinomycetota</taxon>
        <taxon>Actinomycetes</taxon>
        <taxon>Streptosporangiales</taxon>
        <taxon>Streptosporangiaceae</taxon>
        <taxon>Streptosporangium</taxon>
    </lineage>
</organism>